<dbReference type="EMBL" id="AOHZ01000095">
    <property type="protein sequence ID" value="ELY49525.1"/>
    <property type="molecule type" value="Genomic_DNA"/>
</dbReference>
<feature type="region of interest" description="Disordered" evidence="1">
    <location>
        <begin position="1"/>
        <end position="31"/>
    </location>
</feature>
<proteinExistence type="predicted"/>
<dbReference type="InterPro" id="IPR055933">
    <property type="entry name" value="DUF7511"/>
</dbReference>
<dbReference type="Proteomes" id="UP000011602">
    <property type="component" value="Unassembled WGS sequence"/>
</dbReference>
<dbReference type="RefSeq" id="WP_007261307.1">
    <property type="nucleotide sequence ID" value="NZ_AOHZ01000095.1"/>
</dbReference>
<dbReference type="AlphaFoldDB" id="L9WJ79"/>
<dbReference type="eggNOG" id="arCOG06278">
    <property type="taxonomic scope" value="Archaea"/>
</dbReference>
<evidence type="ECO:0000313" key="4">
    <source>
        <dbReference type="Proteomes" id="UP000011602"/>
    </source>
</evidence>
<protein>
    <recommendedName>
        <fullName evidence="2">DUF7511 domain-containing protein</fullName>
    </recommendedName>
</protein>
<comment type="caution">
    <text evidence="3">The sequence shown here is derived from an EMBL/GenBank/DDBJ whole genome shotgun (WGS) entry which is preliminary data.</text>
</comment>
<organism evidence="3 4">
    <name type="scientific">Natronolimnohabitans innermongolicus JCM 12255</name>
    <dbReference type="NCBI Taxonomy" id="1227499"/>
    <lineage>
        <taxon>Archaea</taxon>
        <taxon>Methanobacteriati</taxon>
        <taxon>Methanobacteriota</taxon>
        <taxon>Stenosarchaea group</taxon>
        <taxon>Halobacteria</taxon>
        <taxon>Halobacteriales</taxon>
        <taxon>Natrialbaceae</taxon>
        <taxon>Natronolimnohabitans</taxon>
    </lineage>
</organism>
<dbReference type="Pfam" id="PF24351">
    <property type="entry name" value="DUF7511"/>
    <property type="match status" value="1"/>
</dbReference>
<evidence type="ECO:0000259" key="2">
    <source>
        <dbReference type="Pfam" id="PF24351"/>
    </source>
</evidence>
<feature type="domain" description="DUF7511" evidence="2">
    <location>
        <begin position="32"/>
        <end position="76"/>
    </location>
</feature>
<evidence type="ECO:0000256" key="1">
    <source>
        <dbReference type="SAM" id="MobiDB-lite"/>
    </source>
</evidence>
<reference evidence="3 4" key="1">
    <citation type="journal article" date="2014" name="PLoS Genet.">
        <title>Phylogenetically driven sequencing of extremely halophilic archaea reveals strategies for static and dynamic osmo-response.</title>
        <authorList>
            <person name="Becker E.A."/>
            <person name="Seitzer P.M."/>
            <person name="Tritt A."/>
            <person name="Larsen D."/>
            <person name="Krusor M."/>
            <person name="Yao A.I."/>
            <person name="Wu D."/>
            <person name="Madern D."/>
            <person name="Eisen J.A."/>
            <person name="Darling A.E."/>
            <person name="Facciotti M.T."/>
        </authorList>
    </citation>
    <scope>NUCLEOTIDE SEQUENCE [LARGE SCALE GENOMIC DNA]</scope>
    <source>
        <strain evidence="3 4">JCM 12255</strain>
    </source>
</reference>
<gene>
    <name evidence="3" type="ORF">C493_20274</name>
</gene>
<accession>L9WJ79</accession>
<evidence type="ECO:0000313" key="3">
    <source>
        <dbReference type="EMBL" id="ELY49525.1"/>
    </source>
</evidence>
<name>L9WJ79_9EURY</name>
<feature type="compositionally biased region" description="Polar residues" evidence="1">
    <location>
        <begin position="1"/>
        <end position="10"/>
    </location>
</feature>
<sequence>MTEHPSNGPESTIEAVSEPTGSGAAPGRGTSLQHVTVERDGVAVCTMFPSRLDRADASAAWLTATDESFVALADAR</sequence>
<keyword evidence="4" id="KW-1185">Reference proteome</keyword>